<protein>
    <submittedName>
        <fullName evidence="2">Class I SAM-dependent methyltransferase</fullName>
    </submittedName>
</protein>
<dbReference type="Gene3D" id="3.40.50.150">
    <property type="entry name" value="Vaccinia Virus protein VP39"/>
    <property type="match status" value="1"/>
</dbReference>
<accession>A0A937FFX8</accession>
<comment type="caution">
    <text evidence="2">The sequence shown here is derived from an EMBL/GenBank/DDBJ whole genome shotgun (WGS) entry which is preliminary data.</text>
</comment>
<dbReference type="AlphaFoldDB" id="A0A937FFX8"/>
<sequence length="223" mass="25563">MMKDMKNMRKSKDIGIYGLTAKWYDKNSRKSRIAEMKRYADEVASHVDKNANILEVAPGPGYLSIELAKKGFNLTGVEISPDFVEIEKNNAKEANVSVNFKEGNASNLPCENNSFDFIVCSAAFKNFKDPVKALNEMYRVLKEGGTSLIIDMNYDATSEDINNEVVRSGMKGFDKYFVKFSFKTFLKQGAYTKEDFERLLKETPFNRYEIKQEGICLYVYLYK</sequence>
<reference evidence="2" key="1">
    <citation type="submission" date="2021-01" db="EMBL/GenBank/DDBJ databases">
        <title>Genome public.</title>
        <authorList>
            <person name="Liu C."/>
            <person name="Sun Q."/>
        </authorList>
    </citation>
    <scope>NUCLEOTIDE SEQUENCE</scope>
    <source>
        <strain evidence="2">YIM B02565</strain>
    </source>
</reference>
<dbReference type="GO" id="GO:0032259">
    <property type="term" value="P:methylation"/>
    <property type="evidence" value="ECO:0007669"/>
    <property type="project" value="UniProtKB-KW"/>
</dbReference>
<dbReference type="Pfam" id="PF08241">
    <property type="entry name" value="Methyltransf_11"/>
    <property type="match status" value="1"/>
</dbReference>
<dbReference type="EMBL" id="JAESWA010000023">
    <property type="protein sequence ID" value="MBL4933245.1"/>
    <property type="molecule type" value="Genomic_DNA"/>
</dbReference>
<evidence type="ECO:0000313" key="3">
    <source>
        <dbReference type="Proteomes" id="UP000623681"/>
    </source>
</evidence>
<dbReference type="CDD" id="cd02440">
    <property type="entry name" value="AdoMet_MTases"/>
    <property type="match status" value="1"/>
</dbReference>
<dbReference type="SUPFAM" id="SSF53335">
    <property type="entry name" value="S-adenosyl-L-methionine-dependent methyltransferases"/>
    <property type="match status" value="1"/>
</dbReference>
<keyword evidence="2" id="KW-0808">Transferase</keyword>
<dbReference type="PANTHER" id="PTHR43591">
    <property type="entry name" value="METHYLTRANSFERASE"/>
    <property type="match status" value="1"/>
</dbReference>
<dbReference type="InterPro" id="IPR029063">
    <property type="entry name" value="SAM-dependent_MTases_sf"/>
</dbReference>
<organism evidence="2 3">
    <name type="scientific">Clostridium paridis</name>
    <dbReference type="NCBI Taxonomy" id="2803863"/>
    <lineage>
        <taxon>Bacteria</taxon>
        <taxon>Bacillati</taxon>
        <taxon>Bacillota</taxon>
        <taxon>Clostridia</taxon>
        <taxon>Eubacteriales</taxon>
        <taxon>Clostridiaceae</taxon>
        <taxon>Clostridium</taxon>
    </lineage>
</organism>
<keyword evidence="3" id="KW-1185">Reference proteome</keyword>
<keyword evidence="2" id="KW-0489">Methyltransferase</keyword>
<evidence type="ECO:0000259" key="1">
    <source>
        <dbReference type="Pfam" id="PF08241"/>
    </source>
</evidence>
<dbReference type="GO" id="GO:0008757">
    <property type="term" value="F:S-adenosylmethionine-dependent methyltransferase activity"/>
    <property type="evidence" value="ECO:0007669"/>
    <property type="project" value="InterPro"/>
</dbReference>
<dbReference type="RefSeq" id="WP_202768663.1">
    <property type="nucleotide sequence ID" value="NZ_JAESWA010000023.1"/>
</dbReference>
<evidence type="ECO:0000313" key="2">
    <source>
        <dbReference type="EMBL" id="MBL4933245.1"/>
    </source>
</evidence>
<gene>
    <name evidence="2" type="ORF">JK634_15630</name>
</gene>
<dbReference type="Proteomes" id="UP000623681">
    <property type="component" value="Unassembled WGS sequence"/>
</dbReference>
<feature type="domain" description="Methyltransferase type 11" evidence="1">
    <location>
        <begin position="54"/>
        <end position="148"/>
    </location>
</feature>
<proteinExistence type="predicted"/>
<dbReference type="InterPro" id="IPR013216">
    <property type="entry name" value="Methyltransf_11"/>
</dbReference>
<name>A0A937FFX8_9CLOT</name>